<feature type="domain" description="VOC" evidence="1">
    <location>
        <begin position="7"/>
        <end position="125"/>
    </location>
</feature>
<evidence type="ECO:0000259" key="1">
    <source>
        <dbReference type="PROSITE" id="PS51819"/>
    </source>
</evidence>
<dbReference type="RefSeq" id="WP_062601891.1">
    <property type="nucleotide sequence ID" value="NZ_FCOX02000002.1"/>
</dbReference>
<dbReference type="PROSITE" id="PS51819">
    <property type="entry name" value="VOC"/>
    <property type="match status" value="1"/>
</dbReference>
<dbReference type="CDD" id="cd06587">
    <property type="entry name" value="VOC"/>
    <property type="match status" value="1"/>
</dbReference>
<organism evidence="2 3">
    <name type="scientific">Caballeronia calidae</name>
    <dbReference type="NCBI Taxonomy" id="1777139"/>
    <lineage>
        <taxon>Bacteria</taxon>
        <taxon>Pseudomonadati</taxon>
        <taxon>Pseudomonadota</taxon>
        <taxon>Betaproteobacteria</taxon>
        <taxon>Burkholderiales</taxon>
        <taxon>Burkholderiaceae</taxon>
        <taxon>Caballeronia</taxon>
    </lineage>
</organism>
<evidence type="ECO:0000313" key="3">
    <source>
        <dbReference type="Proteomes" id="UP000071859"/>
    </source>
</evidence>
<dbReference type="Gene3D" id="3.10.180.10">
    <property type="entry name" value="2,3-Dihydroxybiphenyl 1,2-Dioxygenase, domain 1"/>
    <property type="match status" value="1"/>
</dbReference>
<dbReference type="InterPro" id="IPR029068">
    <property type="entry name" value="Glyas_Bleomycin-R_OHBP_Dase"/>
</dbReference>
<dbReference type="AlphaFoldDB" id="A0A157ZFL6"/>
<keyword evidence="3" id="KW-1185">Reference proteome</keyword>
<dbReference type="GO" id="GO:0051213">
    <property type="term" value="F:dioxygenase activity"/>
    <property type="evidence" value="ECO:0007669"/>
    <property type="project" value="UniProtKB-KW"/>
</dbReference>
<dbReference type="EMBL" id="FCOX02000002">
    <property type="protein sequence ID" value="SAK44286.1"/>
    <property type="molecule type" value="Genomic_DNA"/>
</dbReference>
<evidence type="ECO:0000313" key="2">
    <source>
        <dbReference type="EMBL" id="SAK44286.1"/>
    </source>
</evidence>
<dbReference type="InterPro" id="IPR004360">
    <property type="entry name" value="Glyas_Fos-R_dOase_dom"/>
</dbReference>
<dbReference type="Proteomes" id="UP000071859">
    <property type="component" value="Unassembled WGS sequence"/>
</dbReference>
<dbReference type="OrthoDB" id="6874672at2"/>
<comment type="caution">
    <text evidence="2">The sequence shown here is derived from an EMBL/GenBank/DDBJ whole genome shotgun (WGS) entry which is preliminary data.</text>
</comment>
<protein>
    <submittedName>
        <fullName evidence="2">Glyoxalase/bleomycin resistance protein/dioxygenase</fullName>
    </submittedName>
</protein>
<dbReference type="Pfam" id="PF00903">
    <property type="entry name" value="Glyoxalase"/>
    <property type="match status" value="1"/>
</dbReference>
<dbReference type="SUPFAM" id="SSF54593">
    <property type="entry name" value="Glyoxalase/Bleomycin resistance protein/Dihydroxybiphenyl dioxygenase"/>
    <property type="match status" value="1"/>
</dbReference>
<name>A0A157ZFL6_9BURK</name>
<accession>A0A157ZFL6</accession>
<dbReference type="InterPro" id="IPR037523">
    <property type="entry name" value="VOC_core"/>
</dbReference>
<gene>
    <name evidence="2" type="ORF">AWB78_00496</name>
</gene>
<reference evidence="2" key="1">
    <citation type="submission" date="2016-01" db="EMBL/GenBank/DDBJ databases">
        <authorList>
            <person name="Peeters C."/>
        </authorList>
    </citation>
    <scope>NUCLEOTIDE SEQUENCE</scope>
    <source>
        <strain evidence="2">LMG 29321</strain>
    </source>
</reference>
<sequence length="130" mass="14791">MSAPKAYLEHVAIWVKDIRWHIRFFEDVLGMTMREVDGTREAPRQYWTLGGMQFIHDPQYTAPEGRLAHLGVMCEDLEAALSAAHRYDVSEMPQGRNWLRLPDGLAIEFIQARPATCVARALAIDPRAEA</sequence>
<proteinExistence type="predicted"/>